<accession>A0A1G9UU88</accession>
<keyword evidence="3" id="KW-1185">Reference proteome</keyword>
<protein>
    <submittedName>
        <fullName evidence="2">Uncharacterized protein</fullName>
    </submittedName>
</protein>
<reference evidence="2 3" key="1">
    <citation type="submission" date="2016-10" db="EMBL/GenBank/DDBJ databases">
        <authorList>
            <person name="de Groot N.N."/>
        </authorList>
    </citation>
    <scope>NUCLEOTIDE SEQUENCE [LARGE SCALE GENOMIC DNA]</scope>
    <source>
        <strain evidence="3">EB21,IBRC-M 10013,KCTC 4048</strain>
    </source>
</reference>
<feature type="transmembrane region" description="Helical" evidence="1">
    <location>
        <begin position="47"/>
        <end position="72"/>
    </location>
</feature>
<dbReference type="AlphaFoldDB" id="A0A1G9UU88"/>
<keyword evidence="1" id="KW-0812">Transmembrane</keyword>
<dbReference type="STRING" id="996166.SAMN05192554_1057"/>
<proteinExistence type="predicted"/>
<feature type="transmembrane region" description="Helical" evidence="1">
    <location>
        <begin position="12"/>
        <end position="35"/>
    </location>
</feature>
<sequence>MSREAQFDRAKWHLAGVIVGFVVLVVVVVATGASVPALGLDAPSTRFAAIGAFLAAVGGVYTIHAKIVTIWLTARTQGIDDLEAVEVTDEDVSQRRNGALLMFVGGVVVLLVGFL</sequence>
<keyword evidence="1" id="KW-1133">Transmembrane helix</keyword>
<dbReference type="Proteomes" id="UP000199370">
    <property type="component" value="Unassembled WGS sequence"/>
</dbReference>
<dbReference type="EMBL" id="FNIA01000005">
    <property type="protein sequence ID" value="SDM63501.1"/>
    <property type="molecule type" value="Genomic_DNA"/>
</dbReference>
<evidence type="ECO:0000256" key="1">
    <source>
        <dbReference type="SAM" id="Phobius"/>
    </source>
</evidence>
<keyword evidence="1" id="KW-0472">Membrane</keyword>
<evidence type="ECO:0000313" key="2">
    <source>
        <dbReference type="EMBL" id="SDM63501.1"/>
    </source>
</evidence>
<organism evidence="2 3">
    <name type="scientific">Haloarchaeobius iranensis</name>
    <dbReference type="NCBI Taxonomy" id="996166"/>
    <lineage>
        <taxon>Archaea</taxon>
        <taxon>Methanobacteriati</taxon>
        <taxon>Methanobacteriota</taxon>
        <taxon>Stenosarchaea group</taxon>
        <taxon>Halobacteria</taxon>
        <taxon>Halobacteriales</taxon>
        <taxon>Halorubellaceae</taxon>
        <taxon>Haloarchaeobius</taxon>
    </lineage>
</organism>
<gene>
    <name evidence="2" type="ORF">SAMN05192554_1057</name>
</gene>
<evidence type="ECO:0000313" key="3">
    <source>
        <dbReference type="Proteomes" id="UP000199370"/>
    </source>
</evidence>
<dbReference type="RefSeq" id="WP_089732023.1">
    <property type="nucleotide sequence ID" value="NZ_FNIA01000005.1"/>
</dbReference>
<feature type="transmembrane region" description="Helical" evidence="1">
    <location>
        <begin position="98"/>
        <end position="114"/>
    </location>
</feature>
<name>A0A1G9UU88_9EURY</name>